<proteinExistence type="predicted"/>
<keyword evidence="1" id="KW-0472">Membrane</keyword>
<evidence type="ECO:0000313" key="3">
    <source>
        <dbReference type="Proteomes" id="UP001501521"/>
    </source>
</evidence>
<dbReference type="EMBL" id="BAABLV010000066">
    <property type="protein sequence ID" value="GAA4909666.1"/>
    <property type="molecule type" value="Genomic_DNA"/>
</dbReference>
<keyword evidence="1" id="KW-0812">Transmembrane</keyword>
<evidence type="ECO:0000256" key="1">
    <source>
        <dbReference type="SAM" id="Phobius"/>
    </source>
</evidence>
<dbReference type="Proteomes" id="UP001501521">
    <property type="component" value="Unassembled WGS sequence"/>
</dbReference>
<name>A0ABP9FNM8_9ACTN</name>
<gene>
    <name evidence="2" type="ORF">GCM10025789_31110</name>
</gene>
<feature type="transmembrane region" description="Helical" evidence="1">
    <location>
        <begin position="51"/>
        <end position="74"/>
    </location>
</feature>
<keyword evidence="3" id="KW-1185">Reference proteome</keyword>
<accession>A0ABP9FNM8</accession>
<evidence type="ECO:0000313" key="2">
    <source>
        <dbReference type="EMBL" id="GAA4909666.1"/>
    </source>
</evidence>
<dbReference type="RefSeq" id="WP_345584534.1">
    <property type="nucleotide sequence ID" value="NZ_BAABLV010000066.1"/>
</dbReference>
<sequence length="172" mass="18102">MALKWYTRARKFPQLIGRTPDGTRIPGGPYTYTQVAAGVVTALVLSQTTWLWAHGSLIFNATIFIGLTVGAVIASGKLPPGMRNPVVLASGALNLLNRGYRLNGASVKAPKPHTSTAAGPVTVFEPVPTSSSVPVSAAPDEDKILIHSQPDLVQRPMPALTGVQRLLLGEAS</sequence>
<reference evidence="3" key="1">
    <citation type="journal article" date="2019" name="Int. J. Syst. Evol. Microbiol.">
        <title>The Global Catalogue of Microorganisms (GCM) 10K type strain sequencing project: providing services to taxonomists for standard genome sequencing and annotation.</title>
        <authorList>
            <consortium name="The Broad Institute Genomics Platform"/>
            <consortium name="The Broad Institute Genome Sequencing Center for Infectious Disease"/>
            <person name="Wu L."/>
            <person name="Ma J."/>
        </authorList>
    </citation>
    <scope>NUCLEOTIDE SEQUENCE [LARGE SCALE GENOMIC DNA]</scope>
    <source>
        <strain evidence="3">JCM 19125</strain>
    </source>
</reference>
<organism evidence="2 3">
    <name type="scientific">Tessaracoccus lubricantis</name>
    <dbReference type="NCBI Taxonomy" id="545543"/>
    <lineage>
        <taxon>Bacteria</taxon>
        <taxon>Bacillati</taxon>
        <taxon>Actinomycetota</taxon>
        <taxon>Actinomycetes</taxon>
        <taxon>Propionibacteriales</taxon>
        <taxon>Propionibacteriaceae</taxon>
        <taxon>Tessaracoccus</taxon>
    </lineage>
</organism>
<protein>
    <submittedName>
        <fullName evidence="2">Uncharacterized protein</fullName>
    </submittedName>
</protein>
<comment type="caution">
    <text evidence="2">The sequence shown here is derived from an EMBL/GenBank/DDBJ whole genome shotgun (WGS) entry which is preliminary data.</text>
</comment>
<keyword evidence="1" id="KW-1133">Transmembrane helix</keyword>